<sequence length="828" mass="92169">MDSRTLSYQRRNERADRMYFKAHVKKCFADRRVSRYLELGLVDSSEVSTALAEGDAFDQARSTAVHHMYNVERDDRNAFREAVRFVLDYSLDARTGALAMALPLALFLTAMEAFGEDGLRRLPVTLVSALILAAAGLLFARSRVVAGAVAAVGISLAVGPHYLAGLGWNPATSVFCCLVGVAAGVHLADELRRLALWQVFVLPLLVALRMLHDFREEQLRREWIDGTTEDIVVPQIILSINTTLGKDHDRLLVEEDSEGLRRLHDPALTVSTRSEQRIRGTLARYDGGSIALSGPRGVGKSTLLRMFCAPPEGSAGEFAVYVSAPAEYVPRDFLIDLFQRLSEDYLTYQGHTYDDPLKKRFVARRRVARIVREVSSAALRSALALGLLALLIWSVVEDVRPAVVRFDHAHVDGWYDSVIAFAGHWWAAHRGLTQILGIILVSIIWPGTRRWRWHREPSLVVKARENLFRLQAERTVTWGANAGLPALLGGSLSLNRGASVKHVPWALPELVGQMRRFMTQVAQDEKESGRRVLIGIDEIDRIGSTEHAERFISEIKAIFGIENCFFLVSVAEDVGSTFARRVVSERSVFENAFDDVVIVDPLTLEESKNLLLRRVPGFTDAFVYLAHALSGGVPRELIRITRRLVELNEEMRATSDYPRLEDLTRALVKEGLIEVVTATRNMIAQLAPEAPWGVTFDQLRNLLTAMRTEPSVAISESAALMRRLASLDADRAAPETDSARTEADPLKAARRALMELSAFTYFSVTIIDAFADLTFNLNKAKAGGSPTDAGSYEQLAGARRELTLSPESSRETVRRFREAWSLDEHASR</sequence>
<comment type="caution">
    <text evidence="2">The sequence shown here is derived from an EMBL/GenBank/DDBJ whole genome shotgun (WGS) entry which is preliminary data.</text>
</comment>
<gene>
    <name evidence="2" type="ORF">Airi02_060470</name>
</gene>
<name>A0A9W6VWR4_9ACTN</name>
<evidence type="ECO:0008006" key="4">
    <source>
        <dbReference type="Google" id="ProtNLM"/>
    </source>
</evidence>
<proteinExistence type="predicted"/>
<keyword evidence="1" id="KW-0812">Transmembrane</keyword>
<accession>A0A9W6VWR4</accession>
<dbReference type="RefSeq" id="WP_285577711.1">
    <property type="nucleotide sequence ID" value="NZ_BSTK01000009.1"/>
</dbReference>
<keyword evidence="1" id="KW-0472">Membrane</keyword>
<feature type="transmembrane region" description="Helical" evidence="1">
    <location>
        <begin position="145"/>
        <end position="164"/>
    </location>
</feature>
<evidence type="ECO:0000313" key="2">
    <source>
        <dbReference type="EMBL" id="GLY88118.1"/>
    </source>
</evidence>
<evidence type="ECO:0000313" key="3">
    <source>
        <dbReference type="Proteomes" id="UP001165074"/>
    </source>
</evidence>
<dbReference type="Proteomes" id="UP001165074">
    <property type="component" value="Unassembled WGS sequence"/>
</dbReference>
<dbReference type="AlphaFoldDB" id="A0A9W6VWR4"/>
<dbReference type="SUPFAM" id="SSF52540">
    <property type="entry name" value="P-loop containing nucleoside triphosphate hydrolases"/>
    <property type="match status" value="1"/>
</dbReference>
<dbReference type="EMBL" id="BSTK01000009">
    <property type="protein sequence ID" value="GLY88118.1"/>
    <property type="molecule type" value="Genomic_DNA"/>
</dbReference>
<reference evidence="2" key="1">
    <citation type="submission" date="2023-03" db="EMBL/GenBank/DDBJ databases">
        <title>Actinoallomurus iriomotensis NBRC 103684.</title>
        <authorList>
            <person name="Ichikawa N."/>
            <person name="Sato H."/>
            <person name="Tonouchi N."/>
        </authorList>
    </citation>
    <scope>NUCLEOTIDE SEQUENCE</scope>
    <source>
        <strain evidence="2">NBRC 103684</strain>
    </source>
</reference>
<keyword evidence="3" id="KW-1185">Reference proteome</keyword>
<feature type="transmembrane region" description="Helical" evidence="1">
    <location>
        <begin position="122"/>
        <end position="139"/>
    </location>
</feature>
<feature type="transmembrane region" description="Helical" evidence="1">
    <location>
        <begin position="194"/>
        <end position="211"/>
    </location>
</feature>
<feature type="transmembrane region" description="Helical" evidence="1">
    <location>
        <begin position="374"/>
        <end position="396"/>
    </location>
</feature>
<protein>
    <recommendedName>
        <fullName evidence="4">KAP NTPase domain-containing protein</fullName>
    </recommendedName>
</protein>
<dbReference type="InterPro" id="IPR027417">
    <property type="entry name" value="P-loop_NTPase"/>
</dbReference>
<organism evidence="2 3">
    <name type="scientific">Actinoallomurus iriomotensis</name>
    <dbReference type="NCBI Taxonomy" id="478107"/>
    <lineage>
        <taxon>Bacteria</taxon>
        <taxon>Bacillati</taxon>
        <taxon>Actinomycetota</taxon>
        <taxon>Actinomycetes</taxon>
        <taxon>Streptosporangiales</taxon>
        <taxon>Thermomonosporaceae</taxon>
        <taxon>Actinoallomurus</taxon>
    </lineage>
</organism>
<evidence type="ECO:0000256" key="1">
    <source>
        <dbReference type="SAM" id="Phobius"/>
    </source>
</evidence>
<keyword evidence="1" id="KW-1133">Transmembrane helix</keyword>